<organism evidence="1 2">
    <name type="scientific">Colocasia esculenta</name>
    <name type="common">Wild taro</name>
    <name type="synonym">Arum esculentum</name>
    <dbReference type="NCBI Taxonomy" id="4460"/>
    <lineage>
        <taxon>Eukaryota</taxon>
        <taxon>Viridiplantae</taxon>
        <taxon>Streptophyta</taxon>
        <taxon>Embryophyta</taxon>
        <taxon>Tracheophyta</taxon>
        <taxon>Spermatophyta</taxon>
        <taxon>Magnoliopsida</taxon>
        <taxon>Liliopsida</taxon>
        <taxon>Araceae</taxon>
        <taxon>Aroideae</taxon>
        <taxon>Colocasieae</taxon>
        <taxon>Colocasia</taxon>
    </lineage>
</organism>
<dbReference type="AlphaFoldDB" id="A0A843U849"/>
<reference evidence="1" key="1">
    <citation type="submission" date="2017-07" db="EMBL/GenBank/DDBJ databases">
        <title>Taro Niue Genome Assembly and Annotation.</title>
        <authorList>
            <person name="Atibalentja N."/>
            <person name="Keating K."/>
            <person name="Fields C.J."/>
        </authorList>
    </citation>
    <scope>NUCLEOTIDE SEQUENCE</scope>
    <source>
        <strain evidence="1">Niue_2</strain>
        <tissue evidence="1">Leaf</tissue>
    </source>
</reference>
<dbReference type="Proteomes" id="UP000652761">
    <property type="component" value="Unassembled WGS sequence"/>
</dbReference>
<keyword evidence="2" id="KW-1185">Reference proteome</keyword>
<evidence type="ECO:0000313" key="2">
    <source>
        <dbReference type="Proteomes" id="UP000652761"/>
    </source>
</evidence>
<accession>A0A843U849</accession>
<name>A0A843U849_COLES</name>
<sequence length="115" mass="12951">MHGVIAWLEQVRARRTFPVQRPVLGCVVAEQGQYLQRSSTQQCSLVPRSGWSIVERAALPNCARKRRGVVQFAWELAEGSANIVNVTMELSSFGRPKKEKLEPHLRPLREATTPT</sequence>
<comment type="caution">
    <text evidence="1">The sequence shown here is derived from an EMBL/GenBank/DDBJ whole genome shotgun (WGS) entry which is preliminary data.</text>
</comment>
<protein>
    <submittedName>
        <fullName evidence="1">Uncharacterized protein</fullName>
    </submittedName>
</protein>
<dbReference type="EMBL" id="NMUH01000577">
    <property type="protein sequence ID" value="MQL81602.1"/>
    <property type="molecule type" value="Genomic_DNA"/>
</dbReference>
<proteinExistence type="predicted"/>
<evidence type="ECO:0000313" key="1">
    <source>
        <dbReference type="EMBL" id="MQL81602.1"/>
    </source>
</evidence>
<gene>
    <name evidence="1" type="ORF">Taro_014068</name>
</gene>